<dbReference type="AlphaFoldDB" id="A0A4U9WIJ6"/>
<name>A0A4U9WIJ6_SERFO</name>
<evidence type="ECO:0000313" key="1">
    <source>
        <dbReference type="EMBL" id="VTR59151.1"/>
    </source>
</evidence>
<reference evidence="1" key="1">
    <citation type="submission" date="2019-05" db="EMBL/GenBank/DDBJ databases">
        <authorList>
            <consortium name="Pathogen Informatics"/>
        </authorList>
    </citation>
    <scope>NUCLEOTIDE SEQUENCE [LARGE SCALE GENOMIC DNA]</scope>
    <source>
        <strain evidence="1">NCTC12965</strain>
    </source>
</reference>
<sequence>MWITSPVSPAARATNSGSMFISLKPLSERTDDAQKVIARLRAKLAKEPGLACS</sequence>
<organism evidence="1">
    <name type="scientific">Serratia fonticola</name>
    <dbReference type="NCBI Taxonomy" id="47917"/>
    <lineage>
        <taxon>Bacteria</taxon>
        <taxon>Pseudomonadati</taxon>
        <taxon>Pseudomonadota</taxon>
        <taxon>Gammaproteobacteria</taxon>
        <taxon>Enterobacterales</taxon>
        <taxon>Yersiniaceae</taxon>
        <taxon>Serratia</taxon>
    </lineage>
</organism>
<accession>A0A4U9WIJ6</accession>
<proteinExistence type="predicted"/>
<dbReference type="EMBL" id="CABEEZ010000156">
    <property type="protein sequence ID" value="VTR59151.1"/>
    <property type="molecule type" value="Genomic_DNA"/>
</dbReference>
<dbReference type="Gene3D" id="3.30.70.1430">
    <property type="entry name" value="Multidrug efflux transporter AcrB pore domain"/>
    <property type="match status" value="1"/>
</dbReference>
<gene>
    <name evidence="1" type="primary">mdtC_3</name>
    <name evidence="1" type="ORF">NCTC12965_07929</name>
</gene>
<dbReference type="SUPFAM" id="SSF82693">
    <property type="entry name" value="Multidrug efflux transporter AcrB pore domain, PN1, PN2, PC1 and PC2 subdomains"/>
    <property type="match status" value="1"/>
</dbReference>
<protein>
    <submittedName>
        <fullName evidence="1">Multidrug transporter MdtC</fullName>
    </submittedName>
</protein>